<dbReference type="PANTHER" id="PTHR30118:SF15">
    <property type="entry name" value="TRANSCRIPTIONAL REGULATORY PROTEIN"/>
    <property type="match status" value="1"/>
</dbReference>
<dbReference type="Pfam" id="PF00126">
    <property type="entry name" value="HTH_1"/>
    <property type="match status" value="1"/>
</dbReference>
<dbReference type="InterPro" id="IPR036390">
    <property type="entry name" value="WH_DNA-bd_sf"/>
</dbReference>
<evidence type="ECO:0000256" key="3">
    <source>
        <dbReference type="ARBA" id="ARBA00023125"/>
    </source>
</evidence>
<evidence type="ECO:0000256" key="1">
    <source>
        <dbReference type="ARBA" id="ARBA00009437"/>
    </source>
</evidence>
<feature type="domain" description="HTH lysR-type" evidence="5">
    <location>
        <begin position="5"/>
        <end position="62"/>
    </location>
</feature>
<dbReference type="SUPFAM" id="SSF53850">
    <property type="entry name" value="Periplasmic binding protein-like II"/>
    <property type="match status" value="1"/>
</dbReference>
<proteinExistence type="inferred from homology"/>
<dbReference type="Gene3D" id="1.10.10.10">
    <property type="entry name" value="Winged helix-like DNA-binding domain superfamily/Winged helix DNA-binding domain"/>
    <property type="match status" value="1"/>
</dbReference>
<reference evidence="6" key="1">
    <citation type="submission" date="2022-05" db="EMBL/GenBank/DDBJ databases">
        <title>An RpoN-dependent PEP-CTERM gene is involved in floc formation of an Aquincola tertiaricarbonis strain.</title>
        <authorList>
            <person name="Qiu D."/>
            <person name="Xia M."/>
        </authorList>
    </citation>
    <scope>NUCLEOTIDE SEQUENCE</scope>
    <source>
        <strain evidence="6">RN12</strain>
    </source>
</reference>
<evidence type="ECO:0000259" key="5">
    <source>
        <dbReference type="PROSITE" id="PS50931"/>
    </source>
</evidence>
<dbReference type="InterPro" id="IPR000847">
    <property type="entry name" value="LysR_HTH_N"/>
</dbReference>
<dbReference type="InterPro" id="IPR005119">
    <property type="entry name" value="LysR_subst-bd"/>
</dbReference>
<dbReference type="PANTHER" id="PTHR30118">
    <property type="entry name" value="HTH-TYPE TRANSCRIPTIONAL REGULATOR LEUO-RELATED"/>
    <property type="match status" value="1"/>
</dbReference>
<dbReference type="Gene3D" id="3.40.190.10">
    <property type="entry name" value="Periplasmic binding protein-like II"/>
    <property type="match status" value="2"/>
</dbReference>
<dbReference type="Proteomes" id="UP001056201">
    <property type="component" value="Chromosome 1"/>
</dbReference>
<keyword evidence="3" id="KW-0238">DNA-binding</keyword>
<protein>
    <submittedName>
        <fullName evidence="6">LysR family transcriptional regulator</fullName>
    </submittedName>
</protein>
<dbReference type="RefSeq" id="WP_250194276.1">
    <property type="nucleotide sequence ID" value="NZ_CP097635.1"/>
</dbReference>
<sequence length="300" mass="32798">MLEELDVSLLRALQALLNTVSVSGAAVRLGQQQPAMSRKLGVLRRLTGDQLLVRVGNQMQLTPRAEVLRPVVDRVLAELAQLSPHQGFLPAQMQRQFTIACYDFLPVERFADLVGELVLASPASSFVIQGIADKNDFVRRMCDGELDVAITSRMDIPGVLRSSRLLSDPLAAVVRPDHALAAGMDLAVYGQARHISALERARGAGAAVDVLLAAAGVRHEVAIRTQYLSLVPAMVARTGMVFTTGLRHAQRMAADHGLVCVPMPTEIGSIVSYLVWHERTHLEPAARWLREQLTLRLRSI</sequence>
<organism evidence="6 7">
    <name type="scientific">Aquincola tertiaricarbonis</name>
    <dbReference type="NCBI Taxonomy" id="391953"/>
    <lineage>
        <taxon>Bacteria</taxon>
        <taxon>Pseudomonadati</taxon>
        <taxon>Pseudomonadota</taxon>
        <taxon>Betaproteobacteria</taxon>
        <taxon>Burkholderiales</taxon>
        <taxon>Sphaerotilaceae</taxon>
        <taxon>Aquincola</taxon>
    </lineage>
</organism>
<evidence type="ECO:0000256" key="2">
    <source>
        <dbReference type="ARBA" id="ARBA00023015"/>
    </source>
</evidence>
<dbReference type="PROSITE" id="PS50931">
    <property type="entry name" value="HTH_LYSR"/>
    <property type="match status" value="1"/>
</dbReference>
<name>A0ABY4S2K5_AQUTE</name>
<keyword evidence="4" id="KW-0804">Transcription</keyword>
<dbReference type="InterPro" id="IPR036388">
    <property type="entry name" value="WH-like_DNA-bd_sf"/>
</dbReference>
<comment type="similarity">
    <text evidence="1">Belongs to the LysR transcriptional regulatory family.</text>
</comment>
<evidence type="ECO:0000313" key="6">
    <source>
        <dbReference type="EMBL" id="URI06011.1"/>
    </source>
</evidence>
<keyword evidence="7" id="KW-1185">Reference proteome</keyword>
<keyword evidence="2" id="KW-0805">Transcription regulation</keyword>
<accession>A0ABY4S2K5</accession>
<evidence type="ECO:0000256" key="4">
    <source>
        <dbReference type="ARBA" id="ARBA00023163"/>
    </source>
</evidence>
<evidence type="ECO:0000313" key="7">
    <source>
        <dbReference type="Proteomes" id="UP001056201"/>
    </source>
</evidence>
<gene>
    <name evidence="6" type="ORF">MW290_08690</name>
</gene>
<dbReference type="SUPFAM" id="SSF46785">
    <property type="entry name" value="Winged helix' DNA-binding domain"/>
    <property type="match status" value="1"/>
</dbReference>
<dbReference type="EMBL" id="CP097635">
    <property type="protein sequence ID" value="URI06011.1"/>
    <property type="molecule type" value="Genomic_DNA"/>
</dbReference>
<dbReference type="InterPro" id="IPR050389">
    <property type="entry name" value="LysR-type_TF"/>
</dbReference>
<dbReference type="Pfam" id="PF03466">
    <property type="entry name" value="LysR_substrate"/>
    <property type="match status" value="1"/>
</dbReference>